<reference evidence="7 8" key="1">
    <citation type="journal article" date="2014" name="Genome Announc.">
        <title>Draft Genome Sequence of Amycolatopsis lurida NRRL 2430, Producer of the Glycopeptide Family Antibiotic Ristocetin.</title>
        <authorList>
            <person name="Kwun M.J."/>
            <person name="Hong H.J."/>
        </authorList>
    </citation>
    <scope>NUCLEOTIDE SEQUENCE [LARGE SCALE GENOMIC DNA]</scope>
    <source>
        <strain evidence="7 8">NRRL 2430</strain>
    </source>
</reference>
<dbReference type="GO" id="GO:0046983">
    <property type="term" value="F:protein dimerization activity"/>
    <property type="evidence" value="ECO:0007669"/>
    <property type="project" value="InterPro"/>
</dbReference>
<keyword evidence="2" id="KW-0808">Transferase</keyword>
<evidence type="ECO:0000313" key="7">
    <source>
        <dbReference type="EMBL" id="KFU82081.1"/>
    </source>
</evidence>
<name>A0A2P2FZC4_AMYLU</name>
<gene>
    <name evidence="7" type="ORF">BB31_07010</name>
</gene>
<dbReference type="InterPro" id="IPR001077">
    <property type="entry name" value="COMT_C"/>
</dbReference>
<keyword evidence="8" id="KW-1185">Reference proteome</keyword>
<dbReference type="GO" id="GO:0008171">
    <property type="term" value="F:O-methyltransferase activity"/>
    <property type="evidence" value="ECO:0007669"/>
    <property type="project" value="InterPro"/>
</dbReference>
<dbReference type="Proteomes" id="UP000256220">
    <property type="component" value="Unassembled WGS sequence"/>
</dbReference>
<feature type="domain" description="O-methyltransferase dimerisation" evidence="6">
    <location>
        <begin position="23"/>
        <end position="85"/>
    </location>
</feature>
<dbReference type="CDD" id="cd02440">
    <property type="entry name" value="AdoMet_MTases"/>
    <property type="match status" value="1"/>
</dbReference>
<keyword evidence="3" id="KW-0949">S-adenosyl-L-methionine</keyword>
<dbReference type="Pfam" id="PF00891">
    <property type="entry name" value="Methyltransf_2"/>
    <property type="match status" value="1"/>
</dbReference>
<dbReference type="Gene3D" id="1.10.287.1350">
    <property type="match status" value="1"/>
</dbReference>
<dbReference type="PROSITE" id="PS51683">
    <property type="entry name" value="SAM_OMT_II"/>
    <property type="match status" value="1"/>
</dbReference>
<dbReference type="EMBL" id="JFBM01000004">
    <property type="protein sequence ID" value="KFU82081.1"/>
    <property type="molecule type" value="Genomic_DNA"/>
</dbReference>
<evidence type="ECO:0000256" key="3">
    <source>
        <dbReference type="ARBA" id="ARBA00022691"/>
    </source>
</evidence>
<evidence type="ECO:0000313" key="8">
    <source>
        <dbReference type="Proteomes" id="UP000256220"/>
    </source>
</evidence>
<dbReference type="PANTHER" id="PTHR43712">
    <property type="entry name" value="PUTATIVE (AFU_ORTHOLOGUE AFUA_4G14580)-RELATED"/>
    <property type="match status" value="1"/>
</dbReference>
<proteinExistence type="predicted"/>
<dbReference type="PANTHER" id="PTHR43712:SF2">
    <property type="entry name" value="O-METHYLTRANSFERASE CICE"/>
    <property type="match status" value="1"/>
</dbReference>
<evidence type="ECO:0000256" key="2">
    <source>
        <dbReference type="ARBA" id="ARBA00022679"/>
    </source>
</evidence>
<evidence type="ECO:0000256" key="1">
    <source>
        <dbReference type="ARBA" id="ARBA00022603"/>
    </source>
</evidence>
<evidence type="ECO:0000259" key="6">
    <source>
        <dbReference type="Pfam" id="PF08100"/>
    </source>
</evidence>
<evidence type="ECO:0000256" key="4">
    <source>
        <dbReference type="PIRSR" id="PIRSR005739-1"/>
    </source>
</evidence>
<dbReference type="SUPFAM" id="SSF53335">
    <property type="entry name" value="S-adenosyl-L-methionine-dependent methyltransferases"/>
    <property type="match status" value="1"/>
</dbReference>
<dbReference type="Gene3D" id="1.10.10.10">
    <property type="entry name" value="Winged helix-like DNA-binding domain superfamily/Winged helix DNA-binding domain"/>
    <property type="match status" value="1"/>
</dbReference>
<accession>A0A2P2FZC4</accession>
<evidence type="ECO:0000259" key="5">
    <source>
        <dbReference type="Pfam" id="PF00891"/>
    </source>
</evidence>
<dbReference type="GO" id="GO:0032259">
    <property type="term" value="P:methylation"/>
    <property type="evidence" value="ECO:0007669"/>
    <property type="project" value="UniProtKB-KW"/>
</dbReference>
<dbReference type="InterPro" id="IPR029063">
    <property type="entry name" value="SAM-dependent_MTases_sf"/>
</dbReference>
<dbReference type="InterPro" id="IPR036390">
    <property type="entry name" value="WH_DNA-bd_sf"/>
</dbReference>
<dbReference type="Pfam" id="PF08100">
    <property type="entry name" value="Dimerisation"/>
    <property type="match status" value="1"/>
</dbReference>
<dbReference type="InterPro" id="IPR036388">
    <property type="entry name" value="WH-like_DNA-bd_sf"/>
</dbReference>
<dbReference type="AlphaFoldDB" id="A0A2P2FZC4"/>
<keyword evidence="1" id="KW-0489">Methyltransferase</keyword>
<sequence>MSTRDTDRDAVIKVARGATLFTPWALRAAVTLGLPDLVAGGVDDLADLARRSGADVGALRRLVRYLVLLEVFRAPAADRVELGELGAVLCSGHPAGLAKALDQREAFARRGDEAIASLPEAVRTGKSVWTGLFGRGFWDDLAADAVLGRSFDAAMAAHAATLGPEVARRYDWSGVRHVTDVGGGTGHVLAAVLTAHPGLTGTLVDLPATVGAADPVLRAAGVADRVTVAGGSFFEPLPGGTDVCLLANILHDWPDEDAVTILRRCRAAVVAGGQVVLVERVLDEVPAAGDDPGQFVASQRDLAMLLLLDAAERTEAQFARLGREAGLRPGGVVGLLPEQGLFLVCFDVG</sequence>
<organism evidence="7 8">
    <name type="scientific">Amycolatopsis lurida NRRL 2430</name>
    <dbReference type="NCBI Taxonomy" id="1460371"/>
    <lineage>
        <taxon>Bacteria</taxon>
        <taxon>Bacillati</taxon>
        <taxon>Actinomycetota</taxon>
        <taxon>Actinomycetes</taxon>
        <taxon>Pseudonocardiales</taxon>
        <taxon>Pseudonocardiaceae</taxon>
        <taxon>Amycolatopsis</taxon>
    </lineage>
</organism>
<dbReference type="PIRSF" id="PIRSF005739">
    <property type="entry name" value="O-mtase"/>
    <property type="match status" value="1"/>
</dbReference>
<dbReference type="Gene3D" id="3.40.50.150">
    <property type="entry name" value="Vaccinia Virus protein VP39"/>
    <property type="match status" value="1"/>
</dbReference>
<feature type="active site" description="Proton acceptor" evidence="4">
    <location>
        <position position="251"/>
    </location>
</feature>
<dbReference type="InterPro" id="IPR016461">
    <property type="entry name" value="COMT-like"/>
</dbReference>
<feature type="domain" description="O-methyltransferase C-terminal" evidence="5">
    <location>
        <begin position="117"/>
        <end position="327"/>
    </location>
</feature>
<dbReference type="InterPro" id="IPR012967">
    <property type="entry name" value="COMT_dimerisation"/>
</dbReference>
<protein>
    <submittedName>
        <fullName evidence="7">Uncharacterized protein</fullName>
    </submittedName>
</protein>
<comment type="caution">
    <text evidence="7">The sequence shown here is derived from an EMBL/GenBank/DDBJ whole genome shotgun (WGS) entry which is preliminary data.</text>
</comment>
<dbReference type="RefSeq" id="WP_158005359.1">
    <property type="nucleotide sequence ID" value="NZ_JFBM01000004.1"/>
</dbReference>
<dbReference type="SUPFAM" id="SSF46785">
    <property type="entry name" value="Winged helix' DNA-binding domain"/>
    <property type="match status" value="1"/>
</dbReference>